<protein>
    <recommendedName>
        <fullName evidence="3">CCHC-type domain-containing protein</fullName>
    </recommendedName>
</protein>
<feature type="region of interest" description="Disordered" evidence="2">
    <location>
        <begin position="82"/>
        <end position="103"/>
    </location>
</feature>
<organism evidence="4 5">
    <name type="scientific">Rhipicephalus microplus</name>
    <name type="common">Cattle tick</name>
    <name type="synonym">Boophilus microplus</name>
    <dbReference type="NCBI Taxonomy" id="6941"/>
    <lineage>
        <taxon>Eukaryota</taxon>
        <taxon>Metazoa</taxon>
        <taxon>Ecdysozoa</taxon>
        <taxon>Arthropoda</taxon>
        <taxon>Chelicerata</taxon>
        <taxon>Arachnida</taxon>
        <taxon>Acari</taxon>
        <taxon>Parasitiformes</taxon>
        <taxon>Ixodida</taxon>
        <taxon>Ixodoidea</taxon>
        <taxon>Ixodidae</taxon>
        <taxon>Rhipicephalinae</taxon>
        <taxon>Rhipicephalus</taxon>
        <taxon>Boophilus</taxon>
    </lineage>
</organism>
<feature type="region of interest" description="Disordered" evidence="2">
    <location>
        <begin position="166"/>
        <end position="193"/>
    </location>
</feature>
<evidence type="ECO:0000259" key="3">
    <source>
        <dbReference type="PROSITE" id="PS50158"/>
    </source>
</evidence>
<sequence length="547" mass="60449">MADQANLLAQMKDFVREEVARQLSLLPFAQRQELSHQQTLRHPPPLAPMLRHVVQEQISEAMPVPLQQPTVTAPLTYAEALKRQQRHHPPSFQGLPYTSAPTQPSTAWVPPIATTASTHPSAAWTGPLVANTWRTRDNRPICFACGGPGHIARYCRRRVPGYTDARTQNSFMDLSPSRLENSDPQSSSSSRECPRTMPVIVLTCTYGMTGVLETQLPPDGVCDLIFYTHVYFDTKEKKFDPLYGQTAYKVFTAAAAKYKHTTFGLSMALGTLPTVVKDHKSDVMAAMNDAMKKDNIVHFGMLEVDVRDYAKVSSAGLQFLPVIGEVLKGKPKQMCFLGIFNATDGKSLVSTAKQAVTDFPAITMIILQVHHAKAAAPTSTFPIAPNPDTANLKDHGVITLNDIKDHIGDLKDIPKKGTYLLISIAMFGRAYLLKYNNKLDLSNSSMVVDYGVVCACKDTCKRSKDPSDPSGSTTFDVRNNTAVDFYDGPDSIHKKTTARLNILPHNYTGIAAYSVEMDDFYQICDDTKFKRLISIKTKITELTKSGD</sequence>
<reference evidence="4" key="1">
    <citation type="journal article" date="2020" name="Cell">
        <title>Large-Scale Comparative Analyses of Tick Genomes Elucidate Their Genetic Diversity and Vector Capacities.</title>
        <authorList>
            <consortium name="Tick Genome and Microbiome Consortium (TIGMIC)"/>
            <person name="Jia N."/>
            <person name="Wang J."/>
            <person name="Shi W."/>
            <person name="Du L."/>
            <person name="Sun Y."/>
            <person name="Zhan W."/>
            <person name="Jiang J.F."/>
            <person name="Wang Q."/>
            <person name="Zhang B."/>
            <person name="Ji P."/>
            <person name="Bell-Sakyi L."/>
            <person name="Cui X.M."/>
            <person name="Yuan T.T."/>
            <person name="Jiang B.G."/>
            <person name="Yang W.F."/>
            <person name="Lam T.T."/>
            <person name="Chang Q.C."/>
            <person name="Ding S.J."/>
            <person name="Wang X.J."/>
            <person name="Zhu J.G."/>
            <person name="Ruan X.D."/>
            <person name="Zhao L."/>
            <person name="Wei J.T."/>
            <person name="Ye R.Z."/>
            <person name="Que T.C."/>
            <person name="Du C.H."/>
            <person name="Zhou Y.H."/>
            <person name="Cheng J.X."/>
            <person name="Dai P.F."/>
            <person name="Guo W.B."/>
            <person name="Han X.H."/>
            <person name="Huang E.J."/>
            <person name="Li L.F."/>
            <person name="Wei W."/>
            <person name="Gao Y.C."/>
            <person name="Liu J.Z."/>
            <person name="Shao H.Z."/>
            <person name="Wang X."/>
            <person name="Wang C.C."/>
            <person name="Yang T.C."/>
            <person name="Huo Q.B."/>
            <person name="Li W."/>
            <person name="Chen H.Y."/>
            <person name="Chen S.E."/>
            <person name="Zhou L.G."/>
            <person name="Ni X.B."/>
            <person name="Tian J.H."/>
            <person name="Sheng Y."/>
            <person name="Liu T."/>
            <person name="Pan Y.S."/>
            <person name="Xia L.Y."/>
            <person name="Li J."/>
            <person name="Zhao F."/>
            <person name="Cao W.C."/>
        </authorList>
    </citation>
    <scope>NUCLEOTIDE SEQUENCE</scope>
    <source>
        <strain evidence="4">Rmic-2018</strain>
    </source>
</reference>
<keyword evidence="1" id="KW-0863">Zinc-finger</keyword>
<dbReference type="InterPro" id="IPR036875">
    <property type="entry name" value="Znf_CCHC_sf"/>
</dbReference>
<dbReference type="EMBL" id="JABSTU010000006">
    <property type="protein sequence ID" value="KAH8027871.1"/>
    <property type="molecule type" value="Genomic_DNA"/>
</dbReference>
<feature type="domain" description="CCHC-type" evidence="3">
    <location>
        <begin position="142"/>
        <end position="157"/>
    </location>
</feature>
<dbReference type="InterPro" id="IPR001878">
    <property type="entry name" value="Znf_CCHC"/>
</dbReference>
<dbReference type="GO" id="GO:0003676">
    <property type="term" value="F:nucleic acid binding"/>
    <property type="evidence" value="ECO:0007669"/>
    <property type="project" value="InterPro"/>
</dbReference>
<dbReference type="SUPFAM" id="SSF57756">
    <property type="entry name" value="Retrovirus zinc finger-like domains"/>
    <property type="match status" value="1"/>
</dbReference>
<dbReference type="SMART" id="SM00343">
    <property type="entry name" value="ZnF_C2HC"/>
    <property type="match status" value="1"/>
</dbReference>
<name>A0A9J6DZZ7_RHIMP</name>
<proteinExistence type="predicted"/>
<dbReference type="VEuPathDB" id="VectorBase:LOC119168363"/>
<feature type="compositionally biased region" description="Polar residues" evidence="2">
    <location>
        <begin position="166"/>
        <end position="191"/>
    </location>
</feature>
<accession>A0A9J6DZZ7</accession>
<keyword evidence="5" id="KW-1185">Reference proteome</keyword>
<gene>
    <name evidence="4" type="ORF">HPB51_011039</name>
</gene>
<dbReference type="Proteomes" id="UP000821866">
    <property type="component" value="Chromosome 4"/>
</dbReference>
<dbReference type="AlphaFoldDB" id="A0A9J6DZZ7"/>
<keyword evidence="1" id="KW-0479">Metal-binding</keyword>
<dbReference type="PROSITE" id="PS50158">
    <property type="entry name" value="ZF_CCHC"/>
    <property type="match status" value="1"/>
</dbReference>
<keyword evidence="1" id="KW-0862">Zinc</keyword>
<reference evidence="4" key="2">
    <citation type="submission" date="2021-09" db="EMBL/GenBank/DDBJ databases">
        <authorList>
            <person name="Jia N."/>
            <person name="Wang J."/>
            <person name="Shi W."/>
            <person name="Du L."/>
            <person name="Sun Y."/>
            <person name="Zhan W."/>
            <person name="Jiang J."/>
            <person name="Wang Q."/>
            <person name="Zhang B."/>
            <person name="Ji P."/>
            <person name="Sakyi L.B."/>
            <person name="Cui X."/>
            <person name="Yuan T."/>
            <person name="Jiang B."/>
            <person name="Yang W."/>
            <person name="Lam T.T.-Y."/>
            <person name="Chang Q."/>
            <person name="Ding S."/>
            <person name="Wang X."/>
            <person name="Zhu J."/>
            <person name="Ruan X."/>
            <person name="Zhao L."/>
            <person name="Wei J."/>
            <person name="Que T."/>
            <person name="Du C."/>
            <person name="Cheng J."/>
            <person name="Dai P."/>
            <person name="Han X."/>
            <person name="Huang E."/>
            <person name="Gao Y."/>
            <person name="Liu J."/>
            <person name="Shao H."/>
            <person name="Ye R."/>
            <person name="Li L."/>
            <person name="Wei W."/>
            <person name="Wang X."/>
            <person name="Wang C."/>
            <person name="Huo Q."/>
            <person name="Li W."/>
            <person name="Guo W."/>
            <person name="Chen H."/>
            <person name="Chen S."/>
            <person name="Zhou L."/>
            <person name="Zhou L."/>
            <person name="Ni X."/>
            <person name="Tian J."/>
            <person name="Zhou Y."/>
            <person name="Sheng Y."/>
            <person name="Liu T."/>
            <person name="Pan Y."/>
            <person name="Xia L."/>
            <person name="Li J."/>
            <person name="Zhao F."/>
            <person name="Cao W."/>
        </authorList>
    </citation>
    <scope>NUCLEOTIDE SEQUENCE</scope>
    <source>
        <strain evidence="4">Rmic-2018</strain>
        <tissue evidence="4">Larvae</tissue>
    </source>
</reference>
<evidence type="ECO:0000313" key="4">
    <source>
        <dbReference type="EMBL" id="KAH8027871.1"/>
    </source>
</evidence>
<comment type="caution">
    <text evidence="4">The sequence shown here is derived from an EMBL/GenBank/DDBJ whole genome shotgun (WGS) entry which is preliminary data.</text>
</comment>
<dbReference type="GO" id="GO:0008270">
    <property type="term" value="F:zinc ion binding"/>
    <property type="evidence" value="ECO:0007669"/>
    <property type="project" value="UniProtKB-KW"/>
</dbReference>
<evidence type="ECO:0000256" key="1">
    <source>
        <dbReference type="PROSITE-ProRule" id="PRU00047"/>
    </source>
</evidence>
<evidence type="ECO:0000313" key="5">
    <source>
        <dbReference type="Proteomes" id="UP000821866"/>
    </source>
</evidence>
<evidence type="ECO:0000256" key="2">
    <source>
        <dbReference type="SAM" id="MobiDB-lite"/>
    </source>
</evidence>